<keyword evidence="1" id="KW-0802">TPR repeat</keyword>
<dbReference type="PROSITE" id="PS50005">
    <property type="entry name" value="TPR"/>
    <property type="match status" value="3"/>
</dbReference>
<dbReference type="Gene3D" id="1.25.40.10">
    <property type="entry name" value="Tetratricopeptide repeat domain"/>
    <property type="match status" value="8"/>
</dbReference>
<protein>
    <submittedName>
        <fullName evidence="3">Uncharacterized protein</fullName>
    </submittedName>
</protein>
<evidence type="ECO:0000256" key="1">
    <source>
        <dbReference type="PROSITE-ProRule" id="PRU00339"/>
    </source>
</evidence>
<dbReference type="SUPFAM" id="SSF48452">
    <property type="entry name" value="TPR-like"/>
    <property type="match status" value="9"/>
</dbReference>
<gene>
    <name evidence="3" type="ORF">C0Q70_02852</name>
</gene>
<evidence type="ECO:0000256" key="2">
    <source>
        <dbReference type="SAM" id="MobiDB-lite"/>
    </source>
</evidence>
<dbReference type="InterPro" id="IPR042342">
    <property type="entry name" value="TTC22"/>
</dbReference>
<comment type="caution">
    <text evidence="3">The sequence shown here is derived from an EMBL/GenBank/DDBJ whole genome shotgun (WGS) entry which is preliminary data.</text>
</comment>
<dbReference type="PANTHER" id="PTHR16253">
    <property type="entry name" value="TETRATRICOPEPTIDE REPEAT PROTEIN 22"/>
    <property type="match status" value="1"/>
</dbReference>
<feature type="compositionally biased region" description="Low complexity" evidence="2">
    <location>
        <begin position="320"/>
        <end position="329"/>
    </location>
</feature>
<organism evidence="3 4">
    <name type="scientific">Pomacea canaliculata</name>
    <name type="common">Golden apple snail</name>
    <dbReference type="NCBI Taxonomy" id="400727"/>
    <lineage>
        <taxon>Eukaryota</taxon>
        <taxon>Metazoa</taxon>
        <taxon>Spiralia</taxon>
        <taxon>Lophotrochozoa</taxon>
        <taxon>Mollusca</taxon>
        <taxon>Gastropoda</taxon>
        <taxon>Caenogastropoda</taxon>
        <taxon>Architaenioglossa</taxon>
        <taxon>Ampullarioidea</taxon>
        <taxon>Ampullariidae</taxon>
        <taxon>Pomacea</taxon>
    </lineage>
</organism>
<feature type="repeat" description="TPR" evidence="1">
    <location>
        <begin position="965"/>
        <end position="998"/>
    </location>
</feature>
<dbReference type="InterPro" id="IPR019734">
    <property type="entry name" value="TPR_rpt"/>
</dbReference>
<dbReference type="Proteomes" id="UP000245119">
    <property type="component" value="Linkage Group LG2"/>
</dbReference>
<sequence length="2878" mass="330528">MDNARPPDNLHPDRCLQCPSPLFGPHAPYTPELIEAVHMLCCFLADVPMDTEEEFGTRVIALPPHTGGGVKRKKVCNGKDYDKAVKEIEEVLKSPNNSTNIVTLAHLAIIKWEMGNREEGERMGMVFAPLAVDKFEEVVKARPLDYDWKYGLALVLRRFTHLNYRMYFQMSSELTSPRSVRAFDLFLEIKNSNSPDTLRAEALVELGTLLGYAKSPEFEDVKIKARQHGITAEQCYEEAVELAPTDTHVLTHSGKYFSFRNQLDRSRELLERAIVIRPTTTAHHYLGTTFMKMARRQETSQSRQSWRDRAGGRHNGNGRGSNSSSWRQNLGGGTWDRPTLRGSHNEGAMQNGEEGLFRETVFDQCQSRTGNYSSALEKNFSRLTVRDEDRQNDFTQRSQSASVMEYAFNWAVRPGSLHPDHEYVQSAMYHYQQAIKLSHGNNSPAIYDLGVLYVCVGDDDEALKQFSKLLNQTESRGSPHAVDQCTPGHFRPQHFGEKAEKAIQTKSYLSSEETQRQILDDGCREVGDEKGWHVMILHDQNDDDMKMKGGQGLYRAQNEALMKDRQTFREKLQEFPNLFQLKDYSELTMERKQNMLDRLKSEIIDESNYHTPKEVTCISNLIAFLLFLTKDVEKAVEETNKVLTSPDNDTNVVALANMAVMTWERGKRVEGEKMLKKLQELRNLENFQQKVTDAKGEMAYSYSRMGMTFAALAVDTFEEVVQSRPLDYTWKLGLALVLRRFTHINYRMHFRISSDLTSQRSLRAFDLLLEIRNSDAPEGQRAQALVELGMLLEQWWNAEMSSVIERAKEKGITAEKCYEEAVQLAPEDVYVLAKCGKFFKIKNKLDKSREILERAIAIRPTTTAHHYLGNTFVRMAIWQQKNQSKQFDRKTNITDPSHQELSNRMQRMAVEEPHSSQQANTEATAAYVRIIKSPKRLLSMSLDQYVEKALYHFEESIRLSCKENSPAVYDLGLLYVSLGDDDKALDQFYTLINETGSRASPVQIINAHEQSGFLLLKKSSSANDENDKENYASEACRLLQDALQMQCQVVSSLPDTVPNFKTLWPSFYELCNAAKTSSSPDRQMKEMAKLFEMIKNYAECLDVLDEMSKFSPQETVDPEFLEQRLNCYVNLKRYDDALLFLSMLETTKEEELVRQWSDPHLAKRVRVMAAREKLLKTGAPPSASIDDKTIKRCFVQSLWLIASKDITPDRQREGSAAVTIIPVFYLFCSRAVKMYTGGQSLCKAQNEALIRDRRIFVEKLQEFPHLFQLEDYFKLTLERKKNILDRLNSERINGSNYHEPKEVTCISNFIAFLLFLTKDVETAVDETEKVLGTPNNDTNIVALANMAVMKWEMGKRVEGETFVKKLEELRGQRNFEDKVIDAKAEMAYCYSRMGMSFAPKAEDTFEEVVKAKPHNYFWKFRLALVLRRFTHFNFRMHFGISSDLTSQRSLRAFDLLLEISNSDAPEVQRAQALVELGMLLEQGWNVDLSSVVKKGKKKGLTAGQCYEKALQLAPADVYVLLRCGRFFELQDKLDQSREVLERAIAIRPTTTAHHYLGNTFRKMAVCEQKIPSAQVHEETSNIDSSEYERLNRMTITECNEPHSTQQTNTETTAAYLHIIRSPKQPHSLKRDQYVEKALDHFEKSIKLSCKENSPAVYDLGLLYVSLGEDDKALDQFSILIKEMQSRASPLQIINAHEQSGLLYMKKSSSANDEKKKEDYATEGRRLLEGALQMQCQVVLSLPDTVPDFKTLWPSFYELCNAGKTRSSPHCQMKELAKLFEMIKDYAKCLDVLDEMSKFSPQETADPEFLEQRLNCYVNLKRYDDALLFLSMLETTKEEELVRQWSDPHLAKRVRVMAAREKLLKNGAPPSASIDDKTIKRCFVQVIQSEFSQTDEETQRKYVDDGCSENLERKWWHVMILHDLYDDDMKAKGLTIKKILQNVCGLRVTCMSDDDDVRPYDHELWTIHENAEKSQIFLVLCGTKDFSDEFCDNFLHVLPEMCSGDTTCKPILALQLDNVPRPKKLHPHRWFQCPPSLFGTLDLYTPKLIDDICNLRAIKMDTGERSLYKNQCEELVKDRQIFREKLQEFPHLFKLKDYSDVTLERKQFMVDKLKSERTDDGNYRTPVETICISNLIAFLSFLTKDVETAVDETEKVLATPNNDTNIVALANMAIMKWEMGKRVEGETFVKKLEELRGQRNFEDKVTDAKAEMAYCYSRMGMSFASLAVDIFEEVVTVRPHDYTWKLGLALVLRRFTHTNYRMYFGMSSDLTSKRSLRAFDLLFEIRNSDAPEGQRAQALVELGVLLDQWWNADLSRVLKKAKEKGLTATHCYEEAVSLGPADVHVLVKCGKFFKNKNKLGKSREILERAIAIRPTTTAHHYLGNTFIKMAVSHQKQCQQESTRRQTHSVGRRLSNMTVSETNRTHVSQSPAASATSAYRSILKSPRRLPSLTRDDMYVKDALHHFQESIRLSHKENSSAVYDLGLLFTSLGNDDKALDLFFTLINEQESRGSPLQIINAYEQAGLIHMRKSVRAGDDNAAEGCRLLQTALQLQCQAGPSLPTGNPDFKTLWPSFYELCNAARNKDSRYLRFKLFEMVNNYAECLNVLDEMSKFSHKEAVDPKFLEKRLICYVNLERYDDALLFLSLLEVTEEREIILQWSDPDLPRRVRIMAAKKMLLNINDTRFGTTEDKVIKKCFLQAITAKSSQSDEETQREYVDNGWDEDLEPKWWHVMILHDLEDDDMKVKGLAIKNILQNVCGLRVTCMSDDDDVRPYHPEVWKILENAEKSQILVVLCGTKTFSDDFCNNFLQVLPEVRSSGNSTRKALLALQIENAHQPKNLHPDRWFQCSPTLYGTFEVYTPELISDICKLFCFLANISV</sequence>
<dbReference type="STRING" id="400727.A0A2T7PR27"/>
<accession>A0A2T7PR27</accession>
<keyword evidence="4" id="KW-1185">Reference proteome</keyword>
<dbReference type="EMBL" id="PZQS01000002">
    <property type="protein sequence ID" value="PVD35883.1"/>
    <property type="molecule type" value="Genomic_DNA"/>
</dbReference>
<reference evidence="3 4" key="1">
    <citation type="submission" date="2018-04" db="EMBL/GenBank/DDBJ databases">
        <title>The genome of golden apple snail Pomacea canaliculata provides insight into stress tolerance and invasive adaptation.</title>
        <authorList>
            <person name="Liu C."/>
            <person name="Liu B."/>
            <person name="Ren Y."/>
            <person name="Zhang Y."/>
            <person name="Wang H."/>
            <person name="Li S."/>
            <person name="Jiang F."/>
            <person name="Yin L."/>
            <person name="Zhang G."/>
            <person name="Qian W."/>
            <person name="Fan W."/>
        </authorList>
    </citation>
    <scope>NUCLEOTIDE SEQUENCE [LARGE SCALE GENOMIC DNA]</scope>
    <source>
        <strain evidence="3">SZHN2017</strain>
        <tissue evidence="3">Muscle</tissue>
    </source>
</reference>
<name>A0A2T7PR27_POMCA</name>
<proteinExistence type="predicted"/>
<dbReference type="PANTHER" id="PTHR16253:SF0">
    <property type="entry name" value="TETRATRICOPEPTIDE REPEAT PROTEIN 22"/>
    <property type="match status" value="1"/>
</dbReference>
<dbReference type="InterPro" id="IPR011990">
    <property type="entry name" value="TPR-like_helical_dom_sf"/>
</dbReference>
<feature type="repeat" description="TPR" evidence="1">
    <location>
        <begin position="443"/>
        <end position="476"/>
    </location>
</feature>
<feature type="region of interest" description="Disordered" evidence="2">
    <location>
        <begin position="292"/>
        <end position="354"/>
    </location>
</feature>
<dbReference type="SMART" id="SM00028">
    <property type="entry name" value="TPR"/>
    <property type="match status" value="10"/>
</dbReference>
<dbReference type="OrthoDB" id="6162876at2759"/>
<evidence type="ECO:0000313" key="4">
    <source>
        <dbReference type="Proteomes" id="UP000245119"/>
    </source>
</evidence>
<evidence type="ECO:0000313" key="3">
    <source>
        <dbReference type="EMBL" id="PVD35883.1"/>
    </source>
</evidence>
<feature type="repeat" description="TPR" evidence="1">
    <location>
        <begin position="2476"/>
        <end position="2509"/>
    </location>
</feature>